<dbReference type="AlphaFoldDB" id="A0A5B7ERA1"/>
<protein>
    <submittedName>
        <fullName evidence="2">Uncharacterized protein</fullName>
    </submittedName>
</protein>
<evidence type="ECO:0000313" key="2">
    <source>
        <dbReference type="EMBL" id="MPC35746.1"/>
    </source>
</evidence>
<proteinExistence type="predicted"/>
<evidence type="ECO:0000313" key="3">
    <source>
        <dbReference type="Proteomes" id="UP000324222"/>
    </source>
</evidence>
<keyword evidence="1" id="KW-1133">Transmembrane helix</keyword>
<comment type="caution">
    <text evidence="2">The sequence shown here is derived from an EMBL/GenBank/DDBJ whole genome shotgun (WGS) entry which is preliminary data.</text>
</comment>
<gene>
    <name evidence="2" type="ORF">E2C01_029179</name>
</gene>
<accession>A0A5B7ERA1</accession>
<dbReference type="Proteomes" id="UP000324222">
    <property type="component" value="Unassembled WGS sequence"/>
</dbReference>
<dbReference type="EMBL" id="VSRR010003338">
    <property type="protein sequence ID" value="MPC35746.1"/>
    <property type="molecule type" value="Genomic_DNA"/>
</dbReference>
<keyword evidence="1" id="KW-0812">Transmembrane</keyword>
<name>A0A5B7ERA1_PORTR</name>
<keyword evidence="3" id="KW-1185">Reference proteome</keyword>
<keyword evidence="1" id="KW-0472">Membrane</keyword>
<feature type="transmembrane region" description="Helical" evidence="1">
    <location>
        <begin position="63"/>
        <end position="81"/>
    </location>
</feature>
<organism evidence="2 3">
    <name type="scientific">Portunus trituberculatus</name>
    <name type="common">Swimming crab</name>
    <name type="synonym">Neptunus trituberculatus</name>
    <dbReference type="NCBI Taxonomy" id="210409"/>
    <lineage>
        <taxon>Eukaryota</taxon>
        <taxon>Metazoa</taxon>
        <taxon>Ecdysozoa</taxon>
        <taxon>Arthropoda</taxon>
        <taxon>Crustacea</taxon>
        <taxon>Multicrustacea</taxon>
        <taxon>Malacostraca</taxon>
        <taxon>Eumalacostraca</taxon>
        <taxon>Eucarida</taxon>
        <taxon>Decapoda</taxon>
        <taxon>Pleocyemata</taxon>
        <taxon>Brachyura</taxon>
        <taxon>Eubrachyura</taxon>
        <taxon>Portunoidea</taxon>
        <taxon>Portunidae</taxon>
        <taxon>Portuninae</taxon>
        <taxon>Portunus</taxon>
    </lineage>
</organism>
<evidence type="ECO:0000256" key="1">
    <source>
        <dbReference type="SAM" id="Phobius"/>
    </source>
</evidence>
<reference evidence="2 3" key="1">
    <citation type="submission" date="2019-05" db="EMBL/GenBank/DDBJ databases">
        <title>Another draft genome of Portunus trituberculatus and its Hox gene families provides insights of decapod evolution.</title>
        <authorList>
            <person name="Jeong J.-H."/>
            <person name="Song I."/>
            <person name="Kim S."/>
            <person name="Choi T."/>
            <person name="Kim D."/>
            <person name="Ryu S."/>
            <person name="Kim W."/>
        </authorList>
    </citation>
    <scope>NUCLEOTIDE SEQUENCE [LARGE SCALE GENOMIC DNA]</scope>
    <source>
        <tissue evidence="2">Muscle</tissue>
    </source>
</reference>
<sequence>MSYLFLSFIAIFMLTVLLILLTALLTASLHTRLSSSSHPFSIQLSNARVNQYSKSFIPFTGKLWNTLPASVLIFFFLRLDFF</sequence>